<feature type="signal peptide" evidence="1">
    <location>
        <begin position="1"/>
        <end position="18"/>
    </location>
</feature>
<keyword evidence="3" id="KW-1185">Reference proteome</keyword>
<comment type="caution">
    <text evidence="2">The sequence shown here is derived from an EMBL/GenBank/DDBJ whole genome shotgun (WGS) entry which is preliminary data.</text>
</comment>
<evidence type="ECO:0000313" key="2">
    <source>
        <dbReference type="EMBL" id="GGO93225.1"/>
    </source>
</evidence>
<evidence type="ECO:0000256" key="1">
    <source>
        <dbReference type="SAM" id="SignalP"/>
    </source>
</evidence>
<protein>
    <submittedName>
        <fullName evidence="2">Uncharacterized protein</fullName>
    </submittedName>
</protein>
<name>A0A917ZTP9_9ACTN</name>
<organism evidence="2 3">
    <name type="scientific">Wenjunlia tyrosinilytica</name>
    <dbReference type="NCBI Taxonomy" id="1544741"/>
    <lineage>
        <taxon>Bacteria</taxon>
        <taxon>Bacillati</taxon>
        <taxon>Actinomycetota</taxon>
        <taxon>Actinomycetes</taxon>
        <taxon>Kitasatosporales</taxon>
        <taxon>Streptomycetaceae</taxon>
        <taxon>Wenjunlia</taxon>
    </lineage>
</organism>
<dbReference type="EMBL" id="BMMS01000020">
    <property type="protein sequence ID" value="GGO93225.1"/>
    <property type="molecule type" value="Genomic_DNA"/>
</dbReference>
<accession>A0A917ZTP9</accession>
<feature type="chain" id="PRO_5037586519" evidence="1">
    <location>
        <begin position="19"/>
        <end position="132"/>
    </location>
</feature>
<gene>
    <name evidence="2" type="ORF">GCM10012280_45260</name>
</gene>
<proteinExistence type="predicted"/>
<reference evidence="2" key="2">
    <citation type="submission" date="2020-09" db="EMBL/GenBank/DDBJ databases">
        <authorList>
            <person name="Sun Q."/>
            <person name="Zhou Y."/>
        </authorList>
    </citation>
    <scope>NUCLEOTIDE SEQUENCE</scope>
    <source>
        <strain evidence="2">CGMCC 4.7201</strain>
    </source>
</reference>
<dbReference type="AlphaFoldDB" id="A0A917ZTP9"/>
<dbReference type="Proteomes" id="UP000641932">
    <property type="component" value="Unassembled WGS sequence"/>
</dbReference>
<evidence type="ECO:0000313" key="3">
    <source>
        <dbReference type="Proteomes" id="UP000641932"/>
    </source>
</evidence>
<keyword evidence="1" id="KW-0732">Signal</keyword>
<sequence>MAALAVVVSGVLAAPAHATESGGSVASSTRSFNFNTCDLRTLAVEVQKTYGHRGNIMVWKGGSRSGSQFNGVVDSGKEISPSQCGTDPHSDYYWAVFKDGWFERQGDGGYNKWAWIANVTRSHDWRLDFHGW</sequence>
<reference evidence="2" key="1">
    <citation type="journal article" date="2014" name="Int. J. Syst. Evol. Microbiol.">
        <title>Complete genome sequence of Corynebacterium casei LMG S-19264T (=DSM 44701T), isolated from a smear-ripened cheese.</title>
        <authorList>
            <consortium name="US DOE Joint Genome Institute (JGI-PGF)"/>
            <person name="Walter F."/>
            <person name="Albersmeier A."/>
            <person name="Kalinowski J."/>
            <person name="Ruckert C."/>
        </authorList>
    </citation>
    <scope>NUCLEOTIDE SEQUENCE</scope>
    <source>
        <strain evidence="2">CGMCC 4.7201</strain>
    </source>
</reference>